<sequence>MDPDELRAHAGTLEALQDRFEAVKSASTFIQQDDEAYGLLCGWISGCLEDRHQRQDDLVAYVAENLGIAAAAVRGAADDYESSDSDTGGAFDELQDRLGN</sequence>
<accession>A0A9W6G8R8</accession>
<reference evidence="2" key="1">
    <citation type="submission" date="2022-12" db="EMBL/GenBank/DDBJ databases">
        <title>Reference genome sequencing for broad-spectrum identification of bacterial and archaeal isolates by mass spectrometry.</title>
        <authorList>
            <person name="Sekiguchi Y."/>
            <person name="Tourlousse D.M."/>
        </authorList>
    </citation>
    <scope>NUCLEOTIDE SEQUENCE</scope>
    <source>
        <strain evidence="2">LLR39Z86</strain>
    </source>
</reference>
<dbReference type="EMBL" id="BSDT01000001">
    <property type="protein sequence ID" value="GLI42333.1"/>
    <property type="molecule type" value="Genomic_DNA"/>
</dbReference>
<evidence type="ECO:0000313" key="2">
    <source>
        <dbReference type="EMBL" id="GLI42333.1"/>
    </source>
</evidence>
<feature type="region of interest" description="Disordered" evidence="1">
    <location>
        <begin position="79"/>
        <end position="100"/>
    </location>
</feature>
<name>A0A9W6G8R8_9ACTN</name>
<proteinExistence type="predicted"/>
<evidence type="ECO:0008006" key="4">
    <source>
        <dbReference type="Google" id="ProtNLM"/>
    </source>
</evidence>
<dbReference type="Proteomes" id="UP001144313">
    <property type="component" value="Unassembled WGS sequence"/>
</dbReference>
<dbReference type="AlphaFoldDB" id="A0A9W6G8R8"/>
<keyword evidence="3" id="KW-1185">Reference proteome</keyword>
<comment type="caution">
    <text evidence="2">The sequence shown here is derived from an EMBL/GenBank/DDBJ whole genome shotgun (WGS) entry which is preliminary data.</text>
</comment>
<evidence type="ECO:0000313" key="3">
    <source>
        <dbReference type="Proteomes" id="UP001144313"/>
    </source>
</evidence>
<organism evidence="2 3">
    <name type="scientific">Glycomyces algeriensis</name>
    <dbReference type="NCBI Taxonomy" id="256037"/>
    <lineage>
        <taxon>Bacteria</taxon>
        <taxon>Bacillati</taxon>
        <taxon>Actinomycetota</taxon>
        <taxon>Actinomycetes</taxon>
        <taxon>Glycomycetales</taxon>
        <taxon>Glycomycetaceae</taxon>
        <taxon>Glycomyces</taxon>
    </lineage>
</organism>
<evidence type="ECO:0000256" key="1">
    <source>
        <dbReference type="SAM" id="MobiDB-lite"/>
    </source>
</evidence>
<gene>
    <name evidence="2" type="ORF">GALLR39Z86_21830</name>
</gene>
<protein>
    <recommendedName>
        <fullName evidence="4">Excreted virulence factor EspC (Type VII ESX diderm)</fullName>
    </recommendedName>
</protein>